<protein>
    <submittedName>
        <fullName evidence="3">FRS1L-like protein</fullName>
    </submittedName>
</protein>
<dbReference type="PANTHER" id="PTHR46902:SF1">
    <property type="entry name" value="DOMON DOMAIN-CONTAINING PROTEIN FRRS1L"/>
    <property type="match status" value="1"/>
</dbReference>
<accession>A0ABY7D9R4</accession>
<evidence type="ECO:0000313" key="4">
    <source>
        <dbReference type="Proteomes" id="UP001164746"/>
    </source>
</evidence>
<evidence type="ECO:0000259" key="2">
    <source>
        <dbReference type="PROSITE" id="PS50836"/>
    </source>
</evidence>
<feature type="region of interest" description="Disordered" evidence="1">
    <location>
        <begin position="24"/>
        <end position="51"/>
    </location>
</feature>
<keyword evidence="4" id="KW-1185">Reference proteome</keyword>
<gene>
    <name evidence="3" type="ORF">MAR_006013</name>
</gene>
<dbReference type="Pfam" id="PF03351">
    <property type="entry name" value="DOMON"/>
    <property type="match status" value="1"/>
</dbReference>
<sequence>MTSQHLPVFFGRVREPTTRFTTIEKKGEDSKRRIKRSTSDEEELSYSSPTQCGKSRNCYRYGEDACGHFGCKYFLSYNRSGSILDIELSAKTSGWVAVGFSSDVNMGGKDEVILCKRTFTSLPNASQVNAATYINEFVHDPPKPLQEAELVSLVSSSVRDGFVFCHVTRPLAGDNHMDLTNAWFQLYAFGKSES</sequence>
<dbReference type="InterPro" id="IPR005018">
    <property type="entry name" value="DOMON_domain"/>
</dbReference>
<feature type="domain" description="DOMON" evidence="2">
    <location>
        <begin position="71"/>
        <end position="190"/>
    </location>
</feature>
<reference evidence="3" key="1">
    <citation type="submission" date="2022-11" db="EMBL/GenBank/DDBJ databases">
        <title>Centuries of genome instability and evolution in soft-shell clam transmissible cancer (bioRxiv).</title>
        <authorList>
            <person name="Hart S.F.M."/>
            <person name="Yonemitsu M.A."/>
            <person name="Giersch R.M."/>
            <person name="Beal B.F."/>
            <person name="Arriagada G."/>
            <person name="Davis B.W."/>
            <person name="Ostrander E.A."/>
            <person name="Goff S.P."/>
            <person name="Metzger M.J."/>
        </authorList>
    </citation>
    <scope>NUCLEOTIDE SEQUENCE</scope>
    <source>
        <strain evidence="3">MELC-2E11</strain>
        <tissue evidence="3">Siphon/mantle</tissue>
    </source>
</reference>
<evidence type="ECO:0000313" key="3">
    <source>
        <dbReference type="EMBL" id="WAQ93542.1"/>
    </source>
</evidence>
<dbReference type="Proteomes" id="UP001164746">
    <property type="component" value="Chromosome 1"/>
</dbReference>
<evidence type="ECO:0000256" key="1">
    <source>
        <dbReference type="SAM" id="MobiDB-lite"/>
    </source>
</evidence>
<name>A0ABY7D9R4_MYAAR</name>
<organism evidence="3 4">
    <name type="scientific">Mya arenaria</name>
    <name type="common">Soft-shell clam</name>
    <dbReference type="NCBI Taxonomy" id="6604"/>
    <lineage>
        <taxon>Eukaryota</taxon>
        <taxon>Metazoa</taxon>
        <taxon>Spiralia</taxon>
        <taxon>Lophotrochozoa</taxon>
        <taxon>Mollusca</taxon>
        <taxon>Bivalvia</taxon>
        <taxon>Autobranchia</taxon>
        <taxon>Heteroconchia</taxon>
        <taxon>Euheterodonta</taxon>
        <taxon>Imparidentia</taxon>
        <taxon>Neoheterodontei</taxon>
        <taxon>Myida</taxon>
        <taxon>Myoidea</taxon>
        <taxon>Myidae</taxon>
        <taxon>Mya</taxon>
    </lineage>
</organism>
<dbReference type="PANTHER" id="PTHR46902">
    <property type="entry name" value="DOMON DOMAIN-CONTAINING PROTEIN FRRS1L"/>
    <property type="match status" value="1"/>
</dbReference>
<proteinExistence type="predicted"/>
<dbReference type="EMBL" id="CP111012">
    <property type="protein sequence ID" value="WAQ93542.1"/>
    <property type="molecule type" value="Genomic_DNA"/>
</dbReference>
<dbReference type="InterPro" id="IPR042789">
    <property type="entry name" value="FRRS1L"/>
</dbReference>
<dbReference type="PROSITE" id="PS50836">
    <property type="entry name" value="DOMON"/>
    <property type="match status" value="1"/>
</dbReference>